<sequence length="51" mass="5161">MNSNETNRNLAPGEQVGRAHKVGVNPLPSGVVQLAIVAAVAVAAGLLVFPI</sequence>
<evidence type="ECO:0000313" key="3">
    <source>
        <dbReference type="Proteomes" id="UP001174908"/>
    </source>
</evidence>
<name>A0ABT7NGI3_9BURK</name>
<comment type="caution">
    <text evidence="2">The sequence shown here is derived from an EMBL/GenBank/DDBJ whole genome shotgun (WGS) entry which is preliminary data.</text>
</comment>
<feature type="transmembrane region" description="Helical" evidence="1">
    <location>
        <begin position="30"/>
        <end position="49"/>
    </location>
</feature>
<keyword evidence="1" id="KW-1133">Transmembrane helix</keyword>
<dbReference type="Proteomes" id="UP001174908">
    <property type="component" value="Unassembled WGS sequence"/>
</dbReference>
<gene>
    <name evidence="2" type="ORF">QTH91_21035</name>
</gene>
<reference evidence="2" key="1">
    <citation type="submission" date="2023-06" db="EMBL/GenBank/DDBJ databases">
        <authorList>
            <person name="Jiang Y."/>
            <person name="Liu Q."/>
        </authorList>
    </citation>
    <scope>NUCLEOTIDE SEQUENCE</scope>
    <source>
        <strain evidence="2">CGMCC 1.12089</strain>
    </source>
</reference>
<organism evidence="2 3">
    <name type="scientific">Variovorax dokdonensis</name>
    <dbReference type="NCBI Taxonomy" id="344883"/>
    <lineage>
        <taxon>Bacteria</taxon>
        <taxon>Pseudomonadati</taxon>
        <taxon>Pseudomonadota</taxon>
        <taxon>Betaproteobacteria</taxon>
        <taxon>Burkholderiales</taxon>
        <taxon>Comamonadaceae</taxon>
        <taxon>Variovorax</taxon>
    </lineage>
</organism>
<proteinExistence type="predicted"/>
<keyword evidence="1" id="KW-0812">Transmembrane</keyword>
<dbReference type="RefSeq" id="WP_286662101.1">
    <property type="nucleotide sequence ID" value="NZ_JASZYV010000005.1"/>
</dbReference>
<dbReference type="EMBL" id="JASZYV010000005">
    <property type="protein sequence ID" value="MDM0046990.1"/>
    <property type="molecule type" value="Genomic_DNA"/>
</dbReference>
<evidence type="ECO:0000313" key="2">
    <source>
        <dbReference type="EMBL" id="MDM0046990.1"/>
    </source>
</evidence>
<evidence type="ECO:0000256" key="1">
    <source>
        <dbReference type="SAM" id="Phobius"/>
    </source>
</evidence>
<protein>
    <submittedName>
        <fullName evidence="2">Uncharacterized protein</fullName>
    </submittedName>
</protein>
<accession>A0ABT7NGI3</accession>
<keyword evidence="1" id="KW-0472">Membrane</keyword>
<keyword evidence="3" id="KW-1185">Reference proteome</keyword>